<evidence type="ECO:0000313" key="3">
    <source>
        <dbReference type="Proteomes" id="UP000318017"/>
    </source>
</evidence>
<dbReference type="KEGG" id="ahel:Q31a_16980"/>
<keyword evidence="3" id="KW-1185">Reference proteome</keyword>
<dbReference type="Proteomes" id="UP000318017">
    <property type="component" value="Chromosome"/>
</dbReference>
<dbReference type="EMBL" id="CP036298">
    <property type="protein sequence ID" value="QDV23400.1"/>
    <property type="molecule type" value="Genomic_DNA"/>
</dbReference>
<evidence type="ECO:0008006" key="4">
    <source>
        <dbReference type="Google" id="ProtNLM"/>
    </source>
</evidence>
<evidence type="ECO:0000313" key="2">
    <source>
        <dbReference type="EMBL" id="QDV23400.1"/>
    </source>
</evidence>
<name>A0A518G4C3_9BACT</name>
<sequence>MTNKQVLAASLLVIGTSVMFVGCQHQRGCVGGSCAAPSYGTPAYGAMSAPASTSYGSPDTYSDSAQAHAAPSGSGTRSAPIMQGSGSR</sequence>
<dbReference type="PROSITE" id="PS51257">
    <property type="entry name" value="PROKAR_LIPOPROTEIN"/>
    <property type="match status" value="1"/>
</dbReference>
<accession>A0A518G4C3</accession>
<feature type="region of interest" description="Disordered" evidence="1">
    <location>
        <begin position="49"/>
        <end position="88"/>
    </location>
</feature>
<reference evidence="2 3" key="1">
    <citation type="submission" date="2019-02" db="EMBL/GenBank/DDBJ databases">
        <title>Deep-cultivation of Planctomycetes and their phenomic and genomic characterization uncovers novel biology.</title>
        <authorList>
            <person name="Wiegand S."/>
            <person name="Jogler M."/>
            <person name="Boedeker C."/>
            <person name="Pinto D."/>
            <person name="Vollmers J."/>
            <person name="Rivas-Marin E."/>
            <person name="Kohn T."/>
            <person name="Peeters S.H."/>
            <person name="Heuer A."/>
            <person name="Rast P."/>
            <person name="Oberbeckmann S."/>
            <person name="Bunk B."/>
            <person name="Jeske O."/>
            <person name="Meyerdierks A."/>
            <person name="Storesund J.E."/>
            <person name="Kallscheuer N."/>
            <person name="Luecker S."/>
            <person name="Lage O.M."/>
            <person name="Pohl T."/>
            <person name="Merkel B.J."/>
            <person name="Hornburger P."/>
            <person name="Mueller R.-W."/>
            <person name="Bruemmer F."/>
            <person name="Labrenz M."/>
            <person name="Spormann A.M."/>
            <person name="Op den Camp H."/>
            <person name="Overmann J."/>
            <person name="Amann R."/>
            <person name="Jetten M.S.M."/>
            <person name="Mascher T."/>
            <person name="Medema M.H."/>
            <person name="Devos D.P."/>
            <person name="Kaster A.-K."/>
            <person name="Ovreas L."/>
            <person name="Rohde M."/>
            <person name="Galperin M.Y."/>
            <person name="Jogler C."/>
        </authorList>
    </citation>
    <scope>NUCLEOTIDE SEQUENCE [LARGE SCALE GENOMIC DNA]</scope>
    <source>
        <strain evidence="2 3">Q31a</strain>
    </source>
</reference>
<protein>
    <recommendedName>
        <fullName evidence="4">Lipoprotein</fullName>
    </recommendedName>
</protein>
<evidence type="ECO:0000256" key="1">
    <source>
        <dbReference type="SAM" id="MobiDB-lite"/>
    </source>
</evidence>
<dbReference type="AlphaFoldDB" id="A0A518G4C3"/>
<proteinExistence type="predicted"/>
<gene>
    <name evidence="2" type="ORF">Q31a_16980</name>
</gene>
<feature type="compositionally biased region" description="Polar residues" evidence="1">
    <location>
        <begin position="50"/>
        <end position="65"/>
    </location>
</feature>
<organism evidence="2 3">
    <name type="scientific">Aureliella helgolandensis</name>
    <dbReference type="NCBI Taxonomy" id="2527968"/>
    <lineage>
        <taxon>Bacteria</taxon>
        <taxon>Pseudomonadati</taxon>
        <taxon>Planctomycetota</taxon>
        <taxon>Planctomycetia</taxon>
        <taxon>Pirellulales</taxon>
        <taxon>Pirellulaceae</taxon>
        <taxon>Aureliella</taxon>
    </lineage>
</organism>